<dbReference type="GO" id="GO:0000271">
    <property type="term" value="P:polysaccharide biosynthetic process"/>
    <property type="evidence" value="ECO:0007669"/>
    <property type="project" value="InterPro"/>
</dbReference>
<dbReference type="PIRSF" id="PIRSF500136">
    <property type="entry name" value="UDP_ManNAc_DH"/>
    <property type="match status" value="1"/>
</dbReference>
<dbReference type="Pfam" id="PF00984">
    <property type="entry name" value="UDPG_MGDP_dh"/>
    <property type="match status" value="1"/>
</dbReference>
<dbReference type="InterPro" id="IPR036220">
    <property type="entry name" value="UDP-Glc/GDP-Man_DH_C_sf"/>
</dbReference>
<evidence type="ECO:0000256" key="2">
    <source>
        <dbReference type="ARBA" id="ARBA00023027"/>
    </source>
</evidence>
<protein>
    <submittedName>
        <fullName evidence="6">Nucleotide sugar dehydrogenase</fullName>
    </submittedName>
</protein>
<accession>A0A7C4PVZ1</accession>
<keyword evidence="4" id="KW-0812">Transmembrane</keyword>
<dbReference type="PIRSF" id="PIRSF000124">
    <property type="entry name" value="UDPglc_GDPman_dh"/>
    <property type="match status" value="1"/>
</dbReference>
<feature type="domain" description="UDP-glucose/GDP-mannose dehydrogenase C-terminal" evidence="5">
    <location>
        <begin position="335"/>
        <end position="430"/>
    </location>
</feature>
<dbReference type="InterPro" id="IPR008927">
    <property type="entry name" value="6-PGluconate_DH-like_C_sf"/>
</dbReference>
<sequence length="441" mass="48338">MTTESYQQQLIEKFKTRTAKVAILGMGYVGLPLAVVFAEAGFEVTGIDLVESKVAALNRGESYILDVPQEQVKRLVEQGRLKATTEYAALQAADAVSICVPTPLRKTGDPDLSFIVSAAEGLAPYAHAGMVIVLESSTYPGTTRELVLPALCARPGLAIGENIFLAFSPERVDPGRKDWTTYNTPKVVGGITPHCTEVAAAWYGEALQTVVPVSSTEVAEMAKLLENTFRMINIGLVNELAIMCNRLKVDVWEVIEAAATKPFGFMKFTPGPGLGGHCIPIDPLYLSWKLKSLNYTARFIELASEINTNMPRFVVGKVQDALNDHHKPLRDSKVLVLGAAYKPDVDDLRESPALDVIHLLREKGALVRYHDPYIPVIDHNEYHLETVDDLLGAVGEADCVVIITNHSVYDYPAILERAKLIVDTRNALGKQGRNHPKVVRL</sequence>
<feature type="transmembrane region" description="Helical" evidence="4">
    <location>
        <begin position="21"/>
        <end position="42"/>
    </location>
</feature>
<evidence type="ECO:0000256" key="3">
    <source>
        <dbReference type="PIRNR" id="PIRNR000124"/>
    </source>
</evidence>
<name>A0A7C4PVZ1_9CHLR</name>
<dbReference type="AlphaFoldDB" id="A0A7C4PVZ1"/>
<dbReference type="Pfam" id="PF03721">
    <property type="entry name" value="UDPG_MGDP_dh_N"/>
    <property type="match status" value="1"/>
</dbReference>
<keyword evidence="2" id="KW-0520">NAD</keyword>
<keyword evidence="4" id="KW-1133">Transmembrane helix</keyword>
<dbReference type="EMBL" id="DSXR01000015">
    <property type="protein sequence ID" value="HGS86205.1"/>
    <property type="molecule type" value="Genomic_DNA"/>
</dbReference>
<keyword evidence="4" id="KW-0472">Membrane</keyword>
<dbReference type="InterPro" id="IPR014027">
    <property type="entry name" value="UDP-Glc/GDP-Man_DH_C"/>
</dbReference>
<dbReference type="PANTHER" id="PTHR43491:SF1">
    <property type="entry name" value="UDP-N-ACETYL-D-MANNOSAMINE DEHYDROGENASE"/>
    <property type="match status" value="1"/>
</dbReference>
<dbReference type="PANTHER" id="PTHR43491">
    <property type="entry name" value="UDP-N-ACETYL-D-MANNOSAMINE DEHYDROGENASE"/>
    <property type="match status" value="1"/>
</dbReference>
<dbReference type="InterPro" id="IPR001732">
    <property type="entry name" value="UDP-Glc/GDP-Man_DH_N"/>
</dbReference>
<organism evidence="6">
    <name type="scientific">Bellilinea caldifistulae</name>
    <dbReference type="NCBI Taxonomy" id="360411"/>
    <lineage>
        <taxon>Bacteria</taxon>
        <taxon>Bacillati</taxon>
        <taxon>Chloroflexota</taxon>
        <taxon>Anaerolineae</taxon>
        <taxon>Anaerolineales</taxon>
        <taxon>Anaerolineaceae</taxon>
        <taxon>Bellilinea</taxon>
    </lineage>
</organism>
<dbReference type="InterPro" id="IPR014026">
    <property type="entry name" value="UDP-Glc/GDP-Man_DH_dimer"/>
</dbReference>
<evidence type="ECO:0000256" key="4">
    <source>
        <dbReference type="SAM" id="Phobius"/>
    </source>
</evidence>
<comment type="caution">
    <text evidence="6">The sequence shown here is derived from an EMBL/GenBank/DDBJ whole genome shotgun (WGS) entry which is preliminary data.</text>
</comment>
<dbReference type="SUPFAM" id="SSF51735">
    <property type="entry name" value="NAD(P)-binding Rossmann-fold domains"/>
    <property type="match status" value="1"/>
</dbReference>
<keyword evidence="1" id="KW-0560">Oxidoreductase</keyword>
<dbReference type="SUPFAM" id="SSF52413">
    <property type="entry name" value="UDP-glucose/GDP-mannose dehydrogenase C-terminal domain"/>
    <property type="match status" value="1"/>
</dbReference>
<dbReference type="Gene3D" id="3.40.50.720">
    <property type="entry name" value="NAD(P)-binding Rossmann-like Domain"/>
    <property type="match status" value="2"/>
</dbReference>
<proteinExistence type="inferred from homology"/>
<dbReference type="SMART" id="SM00984">
    <property type="entry name" value="UDPG_MGDP_dh_C"/>
    <property type="match status" value="1"/>
</dbReference>
<dbReference type="InterPro" id="IPR036291">
    <property type="entry name" value="NAD(P)-bd_dom_sf"/>
</dbReference>
<dbReference type="NCBIfam" id="TIGR03026">
    <property type="entry name" value="NDP-sugDHase"/>
    <property type="match status" value="1"/>
</dbReference>
<dbReference type="InterPro" id="IPR028359">
    <property type="entry name" value="UDP_ManNAc/GlcNAc_DH"/>
</dbReference>
<comment type="similarity">
    <text evidence="3">Belongs to the UDP-glucose/GDP-mannose dehydrogenase family.</text>
</comment>
<evidence type="ECO:0000256" key="1">
    <source>
        <dbReference type="ARBA" id="ARBA00023002"/>
    </source>
</evidence>
<reference evidence="6" key="1">
    <citation type="journal article" date="2020" name="mSystems">
        <title>Genome- and Community-Level Interaction Insights into Carbon Utilization and Element Cycling Functions of Hydrothermarchaeota in Hydrothermal Sediment.</title>
        <authorList>
            <person name="Zhou Z."/>
            <person name="Liu Y."/>
            <person name="Xu W."/>
            <person name="Pan J."/>
            <person name="Luo Z.H."/>
            <person name="Li M."/>
        </authorList>
    </citation>
    <scope>NUCLEOTIDE SEQUENCE [LARGE SCALE GENOMIC DNA]</scope>
    <source>
        <strain evidence="6">SpSt-556</strain>
    </source>
</reference>
<dbReference type="InterPro" id="IPR017476">
    <property type="entry name" value="UDP-Glc/GDP-Man"/>
</dbReference>
<evidence type="ECO:0000259" key="5">
    <source>
        <dbReference type="SMART" id="SM00984"/>
    </source>
</evidence>
<dbReference type="GO" id="GO:0016616">
    <property type="term" value="F:oxidoreductase activity, acting on the CH-OH group of donors, NAD or NADP as acceptor"/>
    <property type="evidence" value="ECO:0007669"/>
    <property type="project" value="InterPro"/>
</dbReference>
<dbReference type="Pfam" id="PF03720">
    <property type="entry name" value="UDPG_MGDP_dh_C"/>
    <property type="match status" value="1"/>
</dbReference>
<dbReference type="SUPFAM" id="SSF48179">
    <property type="entry name" value="6-phosphogluconate dehydrogenase C-terminal domain-like"/>
    <property type="match status" value="1"/>
</dbReference>
<dbReference type="GO" id="GO:0016628">
    <property type="term" value="F:oxidoreductase activity, acting on the CH-CH group of donors, NAD or NADP as acceptor"/>
    <property type="evidence" value="ECO:0007669"/>
    <property type="project" value="InterPro"/>
</dbReference>
<evidence type="ECO:0000313" key="6">
    <source>
        <dbReference type="EMBL" id="HGS86205.1"/>
    </source>
</evidence>
<dbReference type="GO" id="GO:0051287">
    <property type="term" value="F:NAD binding"/>
    <property type="evidence" value="ECO:0007669"/>
    <property type="project" value="InterPro"/>
</dbReference>
<gene>
    <name evidence="6" type="ORF">ENT17_01140</name>
</gene>